<accession>A0A2A9CZD6</accession>
<dbReference type="RefSeq" id="WP_098468874.1">
    <property type="nucleotide sequence ID" value="NZ_PDJD01000001.1"/>
</dbReference>
<dbReference type="Proteomes" id="UP000224915">
    <property type="component" value="Unassembled WGS sequence"/>
</dbReference>
<protein>
    <submittedName>
        <fullName evidence="1">Uncharacterized protein</fullName>
    </submittedName>
</protein>
<dbReference type="AlphaFoldDB" id="A0A2A9CZD6"/>
<evidence type="ECO:0000313" key="1">
    <source>
        <dbReference type="EMBL" id="PFG19808.1"/>
    </source>
</evidence>
<keyword evidence="2" id="KW-1185">Reference proteome</keyword>
<dbReference type="EMBL" id="PDJD01000001">
    <property type="protein sequence ID" value="PFG19808.1"/>
    <property type="molecule type" value="Genomic_DNA"/>
</dbReference>
<proteinExistence type="predicted"/>
<organism evidence="1 2">
    <name type="scientific">Serinibacter salmoneus</name>
    <dbReference type="NCBI Taxonomy" id="556530"/>
    <lineage>
        <taxon>Bacteria</taxon>
        <taxon>Bacillati</taxon>
        <taxon>Actinomycetota</taxon>
        <taxon>Actinomycetes</taxon>
        <taxon>Micrococcales</taxon>
        <taxon>Beutenbergiaceae</taxon>
        <taxon>Serinibacter</taxon>
    </lineage>
</organism>
<comment type="caution">
    <text evidence="1">The sequence shown here is derived from an EMBL/GenBank/DDBJ whole genome shotgun (WGS) entry which is preliminary data.</text>
</comment>
<evidence type="ECO:0000313" key="2">
    <source>
        <dbReference type="Proteomes" id="UP000224915"/>
    </source>
</evidence>
<name>A0A2A9CZD6_9MICO</name>
<gene>
    <name evidence="1" type="ORF">ATL40_1379</name>
</gene>
<reference evidence="1 2" key="1">
    <citation type="submission" date="2017-10" db="EMBL/GenBank/DDBJ databases">
        <title>Sequencing the genomes of 1000 actinobacteria strains.</title>
        <authorList>
            <person name="Klenk H.-P."/>
        </authorList>
    </citation>
    <scope>NUCLEOTIDE SEQUENCE [LARGE SCALE GENOMIC DNA]</scope>
    <source>
        <strain evidence="1 2">DSM 21801</strain>
    </source>
</reference>
<sequence>MSTVARSTSQVREVDGAAGAGEQCVTAFAFTVEGISYGGTTPWMIVLTTCVSALVASTSDGSCSSA</sequence>